<dbReference type="Proteomes" id="UP000011715">
    <property type="component" value="Unassembled WGS sequence"/>
</dbReference>
<accession>A0A0C4DYH9</accession>
<evidence type="ECO:0000256" key="1">
    <source>
        <dbReference type="SAM" id="SignalP"/>
    </source>
</evidence>
<feature type="chain" id="PRO_5009385604" description="FAD dependent oxidoreductase domain-containing protein" evidence="1">
    <location>
        <begin position="24"/>
        <end position="80"/>
    </location>
</feature>
<feature type="signal peptide" evidence="1">
    <location>
        <begin position="1"/>
        <end position="23"/>
    </location>
</feature>
<evidence type="ECO:0008006" key="5">
    <source>
        <dbReference type="Google" id="ProtNLM"/>
    </source>
</evidence>
<reference evidence="2" key="1">
    <citation type="submission" date="2010-05" db="EMBL/GenBank/DDBJ databases">
        <title>The Genome Sequence of Magnaporthe poae strain ATCC 64411.</title>
        <authorList>
            <consortium name="The Broad Institute Genome Sequencing Platform"/>
            <consortium name="Broad Institute Genome Sequencing Center for Infectious Disease"/>
            <person name="Ma L.-J."/>
            <person name="Dead R."/>
            <person name="Young S."/>
            <person name="Zeng Q."/>
            <person name="Koehrsen M."/>
            <person name="Alvarado L."/>
            <person name="Berlin A."/>
            <person name="Chapman S.B."/>
            <person name="Chen Z."/>
            <person name="Freedman E."/>
            <person name="Gellesch M."/>
            <person name="Goldberg J."/>
            <person name="Griggs A."/>
            <person name="Gujja S."/>
            <person name="Heilman E.R."/>
            <person name="Heiman D."/>
            <person name="Hepburn T."/>
            <person name="Howarth C."/>
            <person name="Jen D."/>
            <person name="Larson L."/>
            <person name="Mehta T."/>
            <person name="Neiman D."/>
            <person name="Pearson M."/>
            <person name="Roberts A."/>
            <person name="Saif S."/>
            <person name="Shea T."/>
            <person name="Shenoy N."/>
            <person name="Sisk P."/>
            <person name="Stolte C."/>
            <person name="Sykes S."/>
            <person name="Walk T."/>
            <person name="White J."/>
            <person name="Yandava C."/>
            <person name="Haas B."/>
            <person name="Nusbaum C."/>
            <person name="Birren B."/>
        </authorList>
    </citation>
    <scope>NUCLEOTIDE SEQUENCE</scope>
    <source>
        <strain evidence="2">ATCC 64411</strain>
    </source>
</reference>
<keyword evidence="1" id="KW-0732">Signal</keyword>
<dbReference type="EMBL" id="ADBL01001202">
    <property type="status" value="NOT_ANNOTATED_CDS"/>
    <property type="molecule type" value="Genomic_DNA"/>
</dbReference>
<evidence type="ECO:0000313" key="3">
    <source>
        <dbReference type="EnsemblFungi" id="MAPG_05101T0"/>
    </source>
</evidence>
<gene>
    <name evidence="2" type="ORF">MAPG_05101</name>
</gene>
<dbReference type="AlphaFoldDB" id="A0A0C4DYH9"/>
<reference evidence="3" key="4">
    <citation type="journal article" date="2015" name="G3 (Bethesda)">
        <title>Genome sequences of three phytopathogenic species of the Magnaporthaceae family of fungi.</title>
        <authorList>
            <person name="Okagaki L.H."/>
            <person name="Nunes C.C."/>
            <person name="Sailsbery J."/>
            <person name="Clay B."/>
            <person name="Brown D."/>
            <person name="John T."/>
            <person name="Oh Y."/>
            <person name="Young N."/>
            <person name="Fitzgerald M."/>
            <person name="Haas B.J."/>
            <person name="Zeng Q."/>
            <person name="Young S."/>
            <person name="Adiconis X."/>
            <person name="Fan L."/>
            <person name="Levin J.Z."/>
            <person name="Mitchell T.K."/>
            <person name="Okubara P.A."/>
            <person name="Farman M.L."/>
            <person name="Kohn L.M."/>
            <person name="Birren B."/>
            <person name="Ma L.-J."/>
            <person name="Dean R.A."/>
        </authorList>
    </citation>
    <scope>NUCLEOTIDE SEQUENCE</scope>
    <source>
        <strain evidence="3">ATCC 64411 / 73-15</strain>
    </source>
</reference>
<reference evidence="3" key="5">
    <citation type="submission" date="2015-06" db="UniProtKB">
        <authorList>
            <consortium name="EnsemblFungi"/>
        </authorList>
    </citation>
    <scope>IDENTIFICATION</scope>
    <source>
        <strain evidence="3">ATCC 64411</strain>
    </source>
</reference>
<keyword evidence="4" id="KW-1185">Reference proteome</keyword>
<reference evidence="4" key="2">
    <citation type="submission" date="2010-05" db="EMBL/GenBank/DDBJ databases">
        <title>The genome sequence of Magnaporthe poae strain ATCC 64411.</title>
        <authorList>
            <person name="Ma L.-J."/>
            <person name="Dead R."/>
            <person name="Young S."/>
            <person name="Zeng Q."/>
            <person name="Koehrsen M."/>
            <person name="Alvarado L."/>
            <person name="Berlin A."/>
            <person name="Chapman S.B."/>
            <person name="Chen Z."/>
            <person name="Freedman E."/>
            <person name="Gellesch M."/>
            <person name="Goldberg J."/>
            <person name="Griggs A."/>
            <person name="Gujja S."/>
            <person name="Heilman E.R."/>
            <person name="Heiman D."/>
            <person name="Hepburn T."/>
            <person name="Howarth C."/>
            <person name="Jen D."/>
            <person name="Larson L."/>
            <person name="Mehta T."/>
            <person name="Neiman D."/>
            <person name="Pearson M."/>
            <person name="Roberts A."/>
            <person name="Saif S."/>
            <person name="Shea T."/>
            <person name="Shenoy N."/>
            <person name="Sisk P."/>
            <person name="Stolte C."/>
            <person name="Sykes S."/>
            <person name="Walk T."/>
            <person name="White J."/>
            <person name="Yandava C."/>
            <person name="Haas B."/>
            <person name="Nusbaum C."/>
            <person name="Birren B."/>
        </authorList>
    </citation>
    <scope>NUCLEOTIDE SEQUENCE [LARGE SCALE GENOMIC DNA]</scope>
    <source>
        <strain evidence="4">ATCC 64411 / 73-15</strain>
    </source>
</reference>
<dbReference type="EMBL" id="GL876969">
    <property type="protein sequence ID" value="KLU86082.1"/>
    <property type="molecule type" value="Genomic_DNA"/>
</dbReference>
<dbReference type="OrthoDB" id="68575at2759"/>
<evidence type="ECO:0000313" key="2">
    <source>
        <dbReference type="EMBL" id="KLU86082.1"/>
    </source>
</evidence>
<name>A0A0C4DYH9_MAGP6</name>
<dbReference type="Pfam" id="PF12831">
    <property type="entry name" value="FAD_oxidored"/>
    <property type="match status" value="1"/>
</dbReference>
<dbReference type="VEuPathDB" id="FungiDB:MAPG_05101"/>
<proteinExistence type="predicted"/>
<dbReference type="Gene3D" id="3.50.50.60">
    <property type="entry name" value="FAD/NAD(P)-binding domain"/>
    <property type="match status" value="1"/>
</dbReference>
<reference evidence="2" key="3">
    <citation type="submission" date="2011-03" db="EMBL/GenBank/DDBJ databases">
        <title>Annotation of Magnaporthe poae ATCC 64411.</title>
        <authorList>
            <person name="Ma L.-J."/>
            <person name="Dead R."/>
            <person name="Young S.K."/>
            <person name="Zeng Q."/>
            <person name="Gargeya S."/>
            <person name="Fitzgerald M."/>
            <person name="Haas B."/>
            <person name="Abouelleil A."/>
            <person name="Alvarado L."/>
            <person name="Arachchi H.M."/>
            <person name="Berlin A."/>
            <person name="Brown A."/>
            <person name="Chapman S.B."/>
            <person name="Chen Z."/>
            <person name="Dunbar C."/>
            <person name="Freedman E."/>
            <person name="Gearin G."/>
            <person name="Gellesch M."/>
            <person name="Goldberg J."/>
            <person name="Griggs A."/>
            <person name="Gujja S."/>
            <person name="Heiman D."/>
            <person name="Howarth C."/>
            <person name="Larson L."/>
            <person name="Lui A."/>
            <person name="MacDonald P.J.P."/>
            <person name="Mehta T."/>
            <person name="Montmayeur A."/>
            <person name="Murphy C."/>
            <person name="Neiman D."/>
            <person name="Pearson M."/>
            <person name="Priest M."/>
            <person name="Roberts A."/>
            <person name="Saif S."/>
            <person name="Shea T."/>
            <person name="Shenoy N."/>
            <person name="Sisk P."/>
            <person name="Stolte C."/>
            <person name="Sykes S."/>
            <person name="Yandava C."/>
            <person name="Wortman J."/>
            <person name="Nusbaum C."/>
            <person name="Birren B."/>
        </authorList>
    </citation>
    <scope>NUCLEOTIDE SEQUENCE</scope>
    <source>
        <strain evidence="2">ATCC 64411</strain>
    </source>
</reference>
<dbReference type="EnsemblFungi" id="MAPG_05101T0">
    <property type="protein sequence ID" value="MAPG_05101T0"/>
    <property type="gene ID" value="MAPG_05101"/>
</dbReference>
<evidence type="ECO:0000313" key="4">
    <source>
        <dbReference type="Proteomes" id="UP000011715"/>
    </source>
</evidence>
<sequence>MMSRGAYVTAFLAAAASIHGAWASTPYLETDVLVVGGGSAGTYAAIQLADRGKRVLLVEKSGKLGGHANAAQRLGGAQLL</sequence>
<organism evidence="3 4">
    <name type="scientific">Magnaporthiopsis poae (strain ATCC 64411 / 73-15)</name>
    <name type="common">Kentucky bluegrass fungus</name>
    <name type="synonym">Magnaporthe poae</name>
    <dbReference type="NCBI Taxonomy" id="644358"/>
    <lineage>
        <taxon>Eukaryota</taxon>
        <taxon>Fungi</taxon>
        <taxon>Dikarya</taxon>
        <taxon>Ascomycota</taxon>
        <taxon>Pezizomycotina</taxon>
        <taxon>Sordariomycetes</taxon>
        <taxon>Sordariomycetidae</taxon>
        <taxon>Magnaporthales</taxon>
        <taxon>Magnaporthaceae</taxon>
        <taxon>Magnaporthiopsis</taxon>
    </lineage>
</organism>
<dbReference type="SUPFAM" id="SSF51905">
    <property type="entry name" value="FAD/NAD(P)-binding domain"/>
    <property type="match status" value="1"/>
</dbReference>
<protein>
    <recommendedName>
        <fullName evidence="5">FAD dependent oxidoreductase domain-containing protein</fullName>
    </recommendedName>
</protein>
<dbReference type="InterPro" id="IPR036188">
    <property type="entry name" value="FAD/NAD-bd_sf"/>
</dbReference>